<name>A0AAV8SFF0_9ROSI</name>
<evidence type="ECO:0000256" key="1">
    <source>
        <dbReference type="ARBA" id="ARBA00008614"/>
    </source>
</evidence>
<dbReference type="Pfam" id="PF09425">
    <property type="entry name" value="Jas_motif"/>
    <property type="match status" value="1"/>
</dbReference>
<dbReference type="Proteomes" id="UP001159364">
    <property type="component" value="Linkage Group LG11"/>
</dbReference>
<dbReference type="InterPro" id="IPR010399">
    <property type="entry name" value="Tify_dom"/>
</dbReference>
<dbReference type="PANTHER" id="PTHR33077:SF61">
    <property type="entry name" value="PROTEIN TIFY 3A-RELATED"/>
    <property type="match status" value="1"/>
</dbReference>
<dbReference type="SMART" id="SM00979">
    <property type="entry name" value="TIFY"/>
    <property type="match status" value="1"/>
</dbReference>
<comment type="caution">
    <text evidence="5">The sequence shown here is derived from an EMBL/GenBank/DDBJ whole genome shotgun (WGS) entry which is preliminary data.</text>
</comment>
<comment type="domain">
    <text evidence="2">The jas domain is required for interaction with COI1.</text>
</comment>
<organism evidence="5 6">
    <name type="scientific">Erythroxylum novogranatense</name>
    <dbReference type="NCBI Taxonomy" id="1862640"/>
    <lineage>
        <taxon>Eukaryota</taxon>
        <taxon>Viridiplantae</taxon>
        <taxon>Streptophyta</taxon>
        <taxon>Embryophyta</taxon>
        <taxon>Tracheophyta</taxon>
        <taxon>Spermatophyta</taxon>
        <taxon>Magnoliopsida</taxon>
        <taxon>eudicotyledons</taxon>
        <taxon>Gunneridae</taxon>
        <taxon>Pentapetalae</taxon>
        <taxon>rosids</taxon>
        <taxon>fabids</taxon>
        <taxon>Malpighiales</taxon>
        <taxon>Erythroxylaceae</taxon>
        <taxon>Erythroxylum</taxon>
    </lineage>
</organism>
<dbReference type="GO" id="GO:0009611">
    <property type="term" value="P:response to wounding"/>
    <property type="evidence" value="ECO:0007669"/>
    <property type="project" value="UniProtKB-UniRule"/>
</dbReference>
<dbReference type="Pfam" id="PF06200">
    <property type="entry name" value="tify"/>
    <property type="match status" value="1"/>
</dbReference>
<dbReference type="GO" id="GO:0031347">
    <property type="term" value="P:regulation of defense response"/>
    <property type="evidence" value="ECO:0007669"/>
    <property type="project" value="UniProtKB-UniRule"/>
</dbReference>
<dbReference type="GO" id="GO:2000022">
    <property type="term" value="P:regulation of jasmonic acid mediated signaling pathway"/>
    <property type="evidence" value="ECO:0007669"/>
    <property type="project" value="UniProtKB-UniRule"/>
</dbReference>
<dbReference type="GO" id="GO:0005634">
    <property type="term" value="C:nucleus"/>
    <property type="evidence" value="ECO:0007669"/>
    <property type="project" value="UniProtKB-SubCell"/>
</dbReference>
<dbReference type="PROSITE" id="PS51320">
    <property type="entry name" value="TIFY"/>
    <property type="match status" value="1"/>
</dbReference>
<gene>
    <name evidence="5" type="ORF">K2173_015917</name>
</gene>
<comment type="similarity">
    <text evidence="1 2">Belongs to the TIFY/JAZ family.</text>
</comment>
<reference evidence="5 6" key="1">
    <citation type="submission" date="2021-09" db="EMBL/GenBank/DDBJ databases">
        <title>Genomic insights and catalytic innovation underlie evolution of tropane alkaloids biosynthesis.</title>
        <authorList>
            <person name="Wang Y.-J."/>
            <person name="Tian T."/>
            <person name="Huang J.-P."/>
            <person name="Huang S.-X."/>
        </authorList>
    </citation>
    <scope>NUCLEOTIDE SEQUENCE [LARGE SCALE GENOMIC DNA]</scope>
    <source>
        <strain evidence="5">KIB-2018</strain>
        <tissue evidence="5">Leaf</tissue>
    </source>
</reference>
<feature type="compositionally biased region" description="Basic and acidic residues" evidence="3">
    <location>
        <begin position="186"/>
        <end position="198"/>
    </location>
</feature>
<dbReference type="PANTHER" id="PTHR33077">
    <property type="entry name" value="PROTEIN TIFY 4A-RELATED-RELATED"/>
    <property type="match status" value="1"/>
</dbReference>
<dbReference type="AlphaFoldDB" id="A0AAV8SFF0"/>
<feature type="compositionally biased region" description="Basic and acidic residues" evidence="3">
    <location>
        <begin position="39"/>
        <end position="48"/>
    </location>
</feature>
<proteinExistence type="inferred from homology"/>
<feature type="region of interest" description="Disordered" evidence="3">
    <location>
        <begin position="1"/>
        <end position="63"/>
    </location>
</feature>
<evidence type="ECO:0000259" key="4">
    <source>
        <dbReference type="PROSITE" id="PS51320"/>
    </source>
</evidence>
<sequence>MEAESQVLKPEAFAEEEAKKVQDVATDNGGERNSGSFKESPDFPEKKGSTVLNRNPRSADASPAQDQLTIFYGGKVAVFDAIPAEKVHEIVRIAKAAAATIEAGDVKKTETTSPLISPVLTRSPSVQSISNGLASPQTQLYPVHKGSLCNLQADLPIARRHSLQRFFEKRRDRLVSKSPYAPPSTTKKDETLEADRSSETSTDTVCSEKPLASAEEQQKAVANLA</sequence>
<dbReference type="EMBL" id="JAIWQS010000011">
    <property type="protein sequence ID" value="KAJ8750736.1"/>
    <property type="molecule type" value="Genomic_DNA"/>
</dbReference>
<comment type="function">
    <text evidence="2">Repressor of jasmonate responses.</text>
</comment>
<feature type="domain" description="Tify" evidence="4">
    <location>
        <begin position="61"/>
        <end position="96"/>
    </location>
</feature>
<evidence type="ECO:0000256" key="3">
    <source>
        <dbReference type="SAM" id="MobiDB-lite"/>
    </source>
</evidence>
<keyword evidence="2" id="KW-1184">Jasmonic acid signaling pathway</keyword>
<dbReference type="InterPro" id="IPR040390">
    <property type="entry name" value="TIFY/JAZ"/>
</dbReference>
<comment type="subcellular location">
    <subcellularLocation>
        <location evidence="2">Nucleus</location>
    </subcellularLocation>
</comment>
<protein>
    <recommendedName>
        <fullName evidence="2">Protein TIFY</fullName>
    </recommendedName>
    <alternativeName>
        <fullName evidence="2">Jasmonate ZIM domain-containing protein</fullName>
    </alternativeName>
</protein>
<evidence type="ECO:0000313" key="6">
    <source>
        <dbReference type="Proteomes" id="UP001159364"/>
    </source>
</evidence>
<feature type="region of interest" description="Disordered" evidence="3">
    <location>
        <begin position="174"/>
        <end position="225"/>
    </location>
</feature>
<keyword evidence="2" id="KW-0539">Nucleus</keyword>
<evidence type="ECO:0000256" key="2">
    <source>
        <dbReference type="RuleBase" id="RU369065"/>
    </source>
</evidence>
<evidence type="ECO:0000313" key="5">
    <source>
        <dbReference type="EMBL" id="KAJ8750736.1"/>
    </source>
</evidence>
<keyword evidence="6" id="KW-1185">Reference proteome</keyword>
<dbReference type="InterPro" id="IPR018467">
    <property type="entry name" value="CCT_CS"/>
</dbReference>
<accession>A0AAV8SFF0</accession>